<dbReference type="InterPro" id="IPR008965">
    <property type="entry name" value="CBM2/CBM3_carb-bd_dom_sf"/>
</dbReference>
<dbReference type="AlphaFoldDB" id="A0A5C6RQI9"/>
<dbReference type="InterPro" id="IPR010255">
    <property type="entry name" value="Haem_peroxidase_sf"/>
</dbReference>
<dbReference type="InterPro" id="IPR019791">
    <property type="entry name" value="Haem_peroxidase_animal"/>
</dbReference>
<reference evidence="5 6" key="1">
    <citation type="submission" date="2019-08" db="EMBL/GenBank/DDBJ databases">
        <title>Genome of Phaeodactylibacter luteus.</title>
        <authorList>
            <person name="Bowman J.P."/>
        </authorList>
    </citation>
    <scope>NUCLEOTIDE SEQUENCE [LARGE SCALE GENOMIC DNA]</scope>
    <source>
        <strain evidence="5 6">KCTC 42180</strain>
    </source>
</reference>
<dbReference type="Proteomes" id="UP000321580">
    <property type="component" value="Unassembled WGS sequence"/>
</dbReference>
<keyword evidence="4" id="KW-0732">Signal</keyword>
<dbReference type="CDD" id="cd14252">
    <property type="entry name" value="Dockerin_like"/>
    <property type="match status" value="1"/>
</dbReference>
<dbReference type="SUPFAM" id="SSF49464">
    <property type="entry name" value="Carboxypeptidase regulatory domain-like"/>
    <property type="match status" value="1"/>
</dbReference>
<keyword evidence="2" id="KW-0964">Secreted</keyword>
<dbReference type="Gene3D" id="1.10.1330.10">
    <property type="entry name" value="Dockerin domain"/>
    <property type="match status" value="1"/>
</dbReference>
<dbReference type="OrthoDB" id="9765610at2"/>
<sequence length="967" mass="106874">MQRRPLHLNLTCLLFLFSLALQAQEIDVQNYRTYDGSFNNMSNPSWGAVNDLLLISGDRMGYANLIAQPAGPNRPSARRISNSLFSQGSPLSDPYELSDFIWGFGQFLDHDFGLTPDGSEPMNIPVPQGDEMFDPFNTGQAFIPMVRNVFDPSTGTNALNPRRHPNIITAFIDGSGVYGSEDYRANWLRTFEGGKMKVSAGNLPPFNTYNGQYDAPVDPNAPHMDNPVGLTEKIFVCGDSRASENAVLLAFHALFLREHNRLCEELAEEHPEWNDEQLYQHARKLVGGLIQSITYDEWLPALGVSVPAYTGYKEEINPQLFNVFTAAAFRVGHTLLNSTLLRMDADGNEIPEGHLPLRDAFFNPYHVMETGLDPFFQGMGTQKMQTFDAKVVDDVRNFLFGPPGAGGLDLVAININRGRERGLEDFNAIRQNFGLNTYSFFQQINNNQEVYVKLLGLYGDVNDIDPWVGMLAETPAQGAVFGPTLNRIMEVQFANLRDGDRFYYEIDPVLSEEEKAWIKNTTLHDVLMQNTGIKLMQDDVFGAMDFESICGSMTADISGTVTTEDGIPVPNVMVNVLNDSEAMQLMTTDEGNFSFLSVPACEVNMVGLERTDGLTNGVSTADLIRIQQHILGVQTLGSPYKMIAADVDRSGTISVLDQIHLRRVILGQNDFFPNNDSWRFIDAKYEFQTNAPQAEDFPETVTVEDVLSQNMDLEFIAVKVGDVTGDANIGDGLAPDELENRSQFIFTLQNMELQAGQSYDIPVFASDIAQLEGYQFGLDYKAGALQFEGMKAGVLPALDESHFAHFPEAGFISTSWVRPANAKIEDGSPLFYLAFRALQPVTLSEALSLSEAKIKAEAYGQNGAISTAGLAFEQSQSGLETGFALYQNSPNPFKASTVIAFRLPEAARATLTITDLSGKVLLSRSGTFEAGEHQWQLNRSDLPATGILFYTVEAGQEKATQRMVLID</sequence>
<dbReference type="Gene3D" id="2.60.40.680">
    <property type="match status" value="1"/>
</dbReference>
<dbReference type="SUPFAM" id="SSF63446">
    <property type="entry name" value="Type I dockerin domain"/>
    <property type="match status" value="1"/>
</dbReference>
<gene>
    <name evidence="5" type="ORF">FRY97_06985</name>
</gene>
<dbReference type="PANTHER" id="PTHR11475:SF4">
    <property type="entry name" value="CHORION PEROXIDASE"/>
    <property type="match status" value="1"/>
</dbReference>
<dbReference type="GO" id="GO:0000272">
    <property type="term" value="P:polysaccharide catabolic process"/>
    <property type="evidence" value="ECO:0007669"/>
    <property type="project" value="InterPro"/>
</dbReference>
<dbReference type="SUPFAM" id="SSF49384">
    <property type="entry name" value="Carbohydrate-binding domain"/>
    <property type="match status" value="1"/>
</dbReference>
<dbReference type="PRINTS" id="PR00457">
    <property type="entry name" value="ANPEROXIDASE"/>
</dbReference>
<dbReference type="InterPro" id="IPR036439">
    <property type="entry name" value="Dockerin_dom_sf"/>
</dbReference>
<dbReference type="EMBL" id="VOOR01000011">
    <property type="protein sequence ID" value="TXB64437.1"/>
    <property type="molecule type" value="Genomic_DNA"/>
</dbReference>
<dbReference type="CDD" id="cd09822">
    <property type="entry name" value="peroxinectin_like_bacterial"/>
    <property type="match status" value="1"/>
</dbReference>
<dbReference type="GO" id="GO:0004601">
    <property type="term" value="F:peroxidase activity"/>
    <property type="evidence" value="ECO:0007669"/>
    <property type="project" value="InterPro"/>
</dbReference>
<dbReference type="RefSeq" id="WP_147166732.1">
    <property type="nucleotide sequence ID" value="NZ_VOOR01000011.1"/>
</dbReference>
<dbReference type="InterPro" id="IPR037120">
    <property type="entry name" value="Haem_peroxidase_sf_animal"/>
</dbReference>
<evidence type="ECO:0000313" key="6">
    <source>
        <dbReference type="Proteomes" id="UP000321580"/>
    </source>
</evidence>
<dbReference type="NCBIfam" id="TIGR04183">
    <property type="entry name" value="Por_Secre_tail"/>
    <property type="match status" value="1"/>
</dbReference>
<evidence type="ECO:0000313" key="5">
    <source>
        <dbReference type="EMBL" id="TXB64437.1"/>
    </source>
</evidence>
<keyword evidence="6" id="KW-1185">Reference proteome</keyword>
<evidence type="ECO:0000256" key="4">
    <source>
        <dbReference type="SAM" id="SignalP"/>
    </source>
</evidence>
<dbReference type="PROSITE" id="PS50292">
    <property type="entry name" value="PEROXIDASE_3"/>
    <property type="match status" value="1"/>
</dbReference>
<dbReference type="InterPro" id="IPR026444">
    <property type="entry name" value="Secre_tail"/>
</dbReference>
<comment type="caution">
    <text evidence="5">The sequence shown here is derived from an EMBL/GenBank/DDBJ whole genome shotgun (WGS) entry which is preliminary data.</text>
</comment>
<dbReference type="Pfam" id="PF03098">
    <property type="entry name" value="An_peroxidase"/>
    <property type="match status" value="1"/>
</dbReference>
<feature type="chain" id="PRO_5022829516" evidence="4">
    <location>
        <begin position="24"/>
        <end position="967"/>
    </location>
</feature>
<dbReference type="PANTHER" id="PTHR11475">
    <property type="entry name" value="OXIDASE/PEROXIDASE"/>
    <property type="match status" value="1"/>
</dbReference>
<evidence type="ECO:0000256" key="3">
    <source>
        <dbReference type="ARBA" id="ARBA00023180"/>
    </source>
</evidence>
<evidence type="ECO:0000256" key="2">
    <source>
        <dbReference type="ARBA" id="ARBA00022525"/>
    </source>
</evidence>
<organism evidence="5 6">
    <name type="scientific">Phaeodactylibacter luteus</name>
    <dbReference type="NCBI Taxonomy" id="1564516"/>
    <lineage>
        <taxon>Bacteria</taxon>
        <taxon>Pseudomonadati</taxon>
        <taxon>Bacteroidota</taxon>
        <taxon>Saprospiria</taxon>
        <taxon>Saprospirales</taxon>
        <taxon>Haliscomenobacteraceae</taxon>
        <taxon>Phaeodactylibacter</taxon>
    </lineage>
</organism>
<feature type="signal peptide" evidence="4">
    <location>
        <begin position="1"/>
        <end position="23"/>
    </location>
</feature>
<comment type="subcellular location">
    <subcellularLocation>
        <location evidence="1">Secreted</location>
    </subcellularLocation>
</comment>
<dbReference type="Gene3D" id="1.10.640.10">
    <property type="entry name" value="Haem peroxidase domain superfamily, animal type"/>
    <property type="match status" value="1"/>
</dbReference>
<dbReference type="GO" id="GO:0006979">
    <property type="term" value="P:response to oxidative stress"/>
    <property type="evidence" value="ECO:0007669"/>
    <property type="project" value="InterPro"/>
</dbReference>
<accession>A0A5C6RQI9</accession>
<dbReference type="GO" id="GO:0020037">
    <property type="term" value="F:heme binding"/>
    <property type="evidence" value="ECO:0007669"/>
    <property type="project" value="InterPro"/>
</dbReference>
<evidence type="ECO:0000256" key="1">
    <source>
        <dbReference type="ARBA" id="ARBA00004613"/>
    </source>
</evidence>
<dbReference type="GO" id="GO:0030246">
    <property type="term" value="F:carbohydrate binding"/>
    <property type="evidence" value="ECO:0007669"/>
    <property type="project" value="InterPro"/>
</dbReference>
<name>A0A5C6RQI9_9BACT</name>
<keyword evidence="3" id="KW-0325">Glycoprotein</keyword>
<protein>
    <submittedName>
        <fullName evidence="5">T9SS type A sorting domain-containing protein</fullName>
    </submittedName>
</protein>
<dbReference type="GO" id="GO:0005576">
    <property type="term" value="C:extracellular region"/>
    <property type="evidence" value="ECO:0007669"/>
    <property type="project" value="UniProtKB-SubCell"/>
</dbReference>
<dbReference type="SUPFAM" id="SSF48113">
    <property type="entry name" value="Heme-dependent peroxidases"/>
    <property type="match status" value="1"/>
</dbReference>
<proteinExistence type="predicted"/>
<dbReference type="CDD" id="cd08547">
    <property type="entry name" value="Type_II_cohesin"/>
    <property type="match status" value="1"/>
</dbReference>
<dbReference type="InterPro" id="IPR008969">
    <property type="entry name" value="CarboxyPept-like_regulatory"/>
</dbReference>